<dbReference type="GO" id="GO:0006368">
    <property type="term" value="P:transcription elongation by RNA polymerase II"/>
    <property type="evidence" value="ECO:0007669"/>
    <property type="project" value="TreeGrafter"/>
</dbReference>
<evidence type="ECO:0000256" key="3">
    <source>
        <dbReference type="ARBA" id="ARBA00009730"/>
    </source>
</evidence>
<dbReference type="PANTHER" id="PTHR20934">
    <property type="entry name" value="TRANSCRIPTION ELONGATION FACTOR 1 HOMOLOG"/>
    <property type="match status" value="1"/>
</dbReference>
<dbReference type="EMBL" id="LXPE01000011">
    <property type="protein sequence ID" value="OBA27025.1"/>
    <property type="molecule type" value="Genomic_DNA"/>
</dbReference>
<name>A0A1B7TED5_9ASCO</name>
<keyword evidence="9 10" id="KW-0539">Nucleus</keyword>
<reference evidence="13" key="1">
    <citation type="journal article" date="2016" name="Proc. Natl. Acad. Sci. U.S.A.">
        <title>Comparative genomics of biotechnologically important yeasts.</title>
        <authorList>
            <person name="Riley R."/>
            <person name="Haridas S."/>
            <person name="Wolfe K.H."/>
            <person name="Lopes M.R."/>
            <person name="Hittinger C.T."/>
            <person name="Goeker M."/>
            <person name="Salamov A.A."/>
            <person name="Wisecaver J.H."/>
            <person name="Long T.M."/>
            <person name="Calvey C.H."/>
            <person name="Aerts A.L."/>
            <person name="Barry K.W."/>
            <person name="Choi C."/>
            <person name="Clum A."/>
            <person name="Coughlan A.Y."/>
            <person name="Deshpande S."/>
            <person name="Douglass A.P."/>
            <person name="Hanson S.J."/>
            <person name="Klenk H.-P."/>
            <person name="LaButti K.M."/>
            <person name="Lapidus A."/>
            <person name="Lindquist E.A."/>
            <person name="Lipzen A.M."/>
            <person name="Meier-Kolthoff J.P."/>
            <person name="Ohm R.A."/>
            <person name="Otillar R.P."/>
            <person name="Pangilinan J.L."/>
            <person name="Peng Y."/>
            <person name="Rokas A."/>
            <person name="Rosa C.A."/>
            <person name="Scheuner C."/>
            <person name="Sibirny A.A."/>
            <person name="Slot J.C."/>
            <person name="Stielow J.B."/>
            <person name="Sun H."/>
            <person name="Kurtzman C.P."/>
            <person name="Blackwell M."/>
            <person name="Grigoriev I.V."/>
            <person name="Jeffries T.W."/>
        </authorList>
    </citation>
    <scope>NUCLEOTIDE SEQUENCE [LARGE SCALE GENOMIC DNA]</scope>
    <source>
        <strain evidence="13">NRRL Y-1626</strain>
    </source>
</reference>
<accession>A0A1B7TED5</accession>
<feature type="region of interest" description="Disordered" evidence="11">
    <location>
        <begin position="82"/>
        <end position="191"/>
    </location>
</feature>
<comment type="caution">
    <text evidence="12">The sequence shown here is derived from an EMBL/GenBank/DDBJ whole genome shotgun (WGS) entry which is preliminary data.</text>
</comment>
<feature type="compositionally biased region" description="Acidic residues" evidence="11">
    <location>
        <begin position="165"/>
        <end position="175"/>
    </location>
</feature>
<feature type="compositionally biased region" description="Acidic residues" evidence="11">
    <location>
        <begin position="140"/>
        <end position="151"/>
    </location>
</feature>
<dbReference type="InterPro" id="IPR038567">
    <property type="entry name" value="T_Elf1_sf"/>
</dbReference>
<keyword evidence="5 10" id="KW-0863">Zinc-finger</keyword>
<dbReference type="InterPro" id="IPR007808">
    <property type="entry name" value="Elf1"/>
</dbReference>
<gene>
    <name evidence="12" type="ORF">HANVADRAFT_52578</name>
</gene>
<evidence type="ECO:0000256" key="6">
    <source>
        <dbReference type="ARBA" id="ARBA00022833"/>
    </source>
</evidence>
<dbReference type="FunFam" id="2.20.25.190:FF:000001">
    <property type="entry name" value="Transcription elongation factor 1 homolog"/>
    <property type="match status" value="1"/>
</dbReference>
<evidence type="ECO:0000313" key="12">
    <source>
        <dbReference type="EMBL" id="OBA27025.1"/>
    </source>
</evidence>
<comment type="subcellular location">
    <subcellularLocation>
        <location evidence="2 10">Nucleus</location>
    </subcellularLocation>
</comment>
<feature type="compositionally biased region" description="Basic and acidic residues" evidence="11">
    <location>
        <begin position="152"/>
        <end position="164"/>
    </location>
</feature>
<comment type="function">
    <text evidence="1 10">Transcription elongation factor implicated in the maintenance of proper chromatin structure in actively transcribed regions.</text>
</comment>
<evidence type="ECO:0000256" key="2">
    <source>
        <dbReference type="ARBA" id="ARBA00004123"/>
    </source>
</evidence>
<dbReference type="AlphaFoldDB" id="A0A1B7TED5"/>
<dbReference type="SUPFAM" id="SSF57783">
    <property type="entry name" value="Zinc beta-ribbon"/>
    <property type="match status" value="1"/>
</dbReference>
<dbReference type="GO" id="GO:0000993">
    <property type="term" value="F:RNA polymerase II complex binding"/>
    <property type="evidence" value="ECO:0007669"/>
    <property type="project" value="TreeGrafter"/>
</dbReference>
<dbReference type="PANTHER" id="PTHR20934:SF0">
    <property type="entry name" value="TRANSCRIPTION ELONGATION FACTOR 1 HOMOLOG"/>
    <property type="match status" value="1"/>
</dbReference>
<feature type="compositionally biased region" description="Acidic residues" evidence="11">
    <location>
        <begin position="102"/>
        <end position="118"/>
    </location>
</feature>
<keyword evidence="7 10" id="KW-0805">Transcription regulation</keyword>
<sequence length="191" mass="21636">MAKKKSSRKPVKKLKVRLDTSFDCPFCNHNKCITVSLDKRVNMIGSLHCNKCNVSFESKVNVLSEPVDVFTDWIDAVEAVNDPKNKDVDGDSGPRRQVGSDSDSDDSDLYDSDSDEEEVGKSSSGSGAAHTSNNHKRVLEDDDDDEEYDEDFVVKDDDETNLREEQEEEEEDEDDKPVIKKRRVIIEDDEE</sequence>
<dbReference type="Gene3D" id="2.20.25.190">
    <property type="match status" value="1"/>
</dbReference>
<keyword evidence="6 10" id="KW-0862">Zinc</keyword>
<evidence type="ECO:0000256" key="11">
    <source>
        <dbReference type="SAM" id="MobiDB-lite"/>
    </source>
</evidence>
<protein>
    <recommendedName>
        <fullName evidence="10">Transcription elongation factor 1 homolog</fullName>
    </recommendedName>
</protein>
<evidence type="ECO:0000256" key="10">
    <source>
        <dbReference type="RuleBase" id="RU364033"/>
    </source>
</evidence>
<keyword evidence="13" id="KW-1185">Reference proteome</keyword>
<feature type="compositionally biased region" description="Basic and acidic residues" evidence="11">
    <location>
        <begin position="82"/>
        <end position="94"/>
    </location>
</feature>
<evidence type="ECO:0000256" key="8">
    <source>
        <dbReference type="ARBA" id="ARBA00023163"/>
    </source>
</evidence>
<organism evidence="12 13">
    <name type="scientific">Hanseniaspora valbyensis NRRL Y-1626</name>
    <dbReference type="NCBI Taxonomy" id="766949"/>
    <lineage>
        <taxon>Eukaryota</taxon>
        <taxon>Fungi</taxon>
        <taxon>Dikarya</taxon>
        <taxon>Ascomycota</taxon>
        <taxon>Saccharomycotina</taxon>
        <taxon>Saccharomycetes</taxon>
        <taxon>Saccharomycodales</taxon>
        <taxon>Saccharomycodaceae</taxon>
        <taxon>Hanseniaspora</taxon>
    </lineage>
</organism>
<dbReference type="Pfam" id="PF05129">
    <property type="entry name" value="Zn_ribbon_Elf1"/>
    <property type="match status" value="1"/>
</dbReference>
<evidence type="ECO:0000256" key="5">
    <source>
        <dbReference type="ARBA" id="ARBA00022771"/>
    </source>
</evidence>
<dbReference type="GO" id="GO:0008023">
    <property type="term" value="C:transcription elongation factor complex"/>
    <property type="evidence" value="ECO:0007669"/>
    <property type="project" value="TreeGrafter"/>
</dbReference>
<dbReference type="GO" id="GO:0008270">
    <property type="term" value="F:zinc ion binding"/>
    <property type="evidence" value="ECO:0007669"/>
    <property type="project" value="UniProtKB-KW"/>
</dbReference>
<evidence type="ECO:0000256" key="4">
    <source>
        <dbReference type="ARBA" id="ARBA00022723"/>
    </source>
</evidence>
<evidence type="ECO:0000256" key="9">
    <source>
        <dbReference type="ARBA" id="ARBA00023242"/>
    </source>
</evidence>
<proteinExistence type="inferred from homology"/>
<dbReference type="OrthoDB" id="3973319at2759"/>
<evidence type="ECO:0000256" key="1">
    <source>
        <dbReference type="ARBA" id="ARBA00003357"/>
    </source>
</evidence>
<evidence type="ECO:0000313" key="13">
    <source>
        <dbReference type="Proteomes" id="UP000092321"/>
    </source>
</evidence>
<dbReference type="Proteomes" id="UP000092321">
    <property type="component" value="Unassembled WGS sequence"/>
</dbReference>
<keyword evidence="4 10" id="KW-0479">Metal-binding</keyword>
<keyword evidence="8 10" id="KW-0804">Transcription</keyword>
<evidence type="ECO:0000256" key="7">
    <source>
        <dbReference type="ARBA" id="ARBA00023015"/>
    </source>
</evidence>
<comment type="similarity">
    <text evidence="3 10">Belongs to the ELOF1 family.</text>
</comment>